<feature type="region of interest" description="Disordered" evidence="1">
    <location>
        <begin position="1"/>
        <end position="52"/>
    </location>
</feature>
<dbReference type="AlphaFoldDB" id="A0AAI8VAH7"/>
<dbReference type="Gene3D" id="3.40.50.300">
    <property type="entry name" value="P-loop containing nucleotide triphosphate hydrolases"/>
    <property type="match status" value="1"/>
</dbReference>
<feature type="compositionally biased region" description="Basic and acidic residues" evidence="1">
    <location>
        <begin position="23"/>
        <end position="42"/>
    </location>
</feature>
<gene>
    <name evidence="3" type="ORF">KHLLAP_LOCUS1832</name>
</gene>
<keyword evidence="4" id="KW-1185">Reference proteome</keyword>
<name>A0AAI8VAH7_9PEZI</name>
<evidence type="ECO:0000256" key="1">
    <source>
        <dbReference type="SAM" id="MobiDB-lite"/>
    </source>
</evidence>
<evidence type="ECO:0000259" key="2">
    <source>
        <dbReference type="SMART" id="SM00382"/>
    </source>
</evidence>
<dbReference type="PANTHER" id="PTHR46411">
    <property type="entry name" value="FAMILY ATPASE, PUTATIVE-RELATED"/>
    <property type="match status" value="1"/>
</dbReference>
<evidence type="ECO:0000313" key="4">
    <source>
        <dbReference type="Proteomes" id="UP001295740"/>
    </source>
</evidence>
<dbReference type="InterPro" id="IPR003959">
    <property type="entry name" value="ATPase_AAA_core"/>
</dbReference>
<dbReference type="Pfam" id="PF23232">
    <property type="entry name" value="AAA_lid_13"/>
    <property type="match status" value="1"/>
</dbReference>
<dbReference type="InterPro" id="IPR027417">
    <property type="entry name" value="P-loop_NTPase"/>
</dbReference>
<dbReference type="InterPro" id="IPR003593">
    <property type="entry name" value="AAA+_ATPase"/>
</dbReference>
<dbReference type="Pfam" id="PF00004">
    <property type="entry name" value="AAA"/>
    <property type="match status" value="1"/>
</dbReference>
<dbReference type="GO" id="GO:0016887">
    <property type="term" value="F:ATP hydrolysis activity"/>
    <property type="evidence" value="ECO:0007669"/>
    <property type="project" value="InterPro"/>
</dbReference>
<dbReference type="Proteomes" id="UP001295740">
    <property type="component" value="Unassembled WGS sequence"/>
</dbReference>
<dbReference type="SUPFAM" id="SSF52540">
    <property type="entry name" value="P-loop containing nucleoside triphosphate hydrolases"/>
    <property type="match status" value="1"/>
</dbReference>
<accession>A0AAI8VAH7</accession>
<dbReference type="SMART" id="SM00382">
    <property type="entry name" value="AAA"/>
    <property type="match status" value="1"/>
</dbReference>
<protein>
    <submittedName>
        <fullName evidence="3">Uu.00g042170.m01.CDS01</fullName>
    </submittedName>
</protein>
<evidence type="ECO:0000313" key="3">
    <source>
        <dbReference type="EMBL" id="CAJ2501364.1"/>
    </source>
</evidence>
<reference evidence="3" key="1">
    <citation type="submission" date="2023-10" db="EMBL/GenBank/DDBJ databases">
        <authorList>
            <person name="Hackl T."/>
        </authorList>
    </citation>
    <scope>NUCLEOTIDE SEQUENCE</scope>
</reference>
<dbReference type="GO" id="GO:0005524">
    <property type="term" value="F:ATP binding"/>
    <property type="evidence" value="ECO:0007669"/>
    <property type="project" value="InterPro"/>
</dbReference>
<proteinExistence type="predicted"/>
<dbReference type="InterPro" id="IPR054289">
    <property type="entry name" value="DUF7025"/>
</dbReference>
<dbReference type="EMBL" id="CAUWAG010000003">
    <property type="protein sequence ID" value="CAJ2501364.1"/>
    <property type="molecule type" value="Genomic_DNA"/>
</dbReference>
<comment type="caution">
    <text evidence="3">The sequence shown here is derived from an EMBL/GenBank/DDBJ whole genome shotgun (WGS) entry which is preliminary data.</text>
</comment>
<dbReference type="Pfam" id="PF22942">
    <property type="entry name" value="DUF7025"/>
    <property type="match status" value="1"/>
</dbReference>
<feature type="domain" description="AAA+ ATPase" evidence="2">
    <location>
        <begin position="472"/>
        <end position="607"/>
    </location>
</feature>
<dbReference type="CDD" id="cd19481">
    <property type="entry name" value="RecA-like_protease"/>
    <property type="match status" value="1"/>
</dbReference>
<sequence>MEVNGQSEPAPDKDAPRGAWIRYRVEHRNRDTNELISHRDTKGPGFDDDDKDSLDGPAFALVTTFKTAPPPLDSTTAQPLTTTSVATASPPSYALHLYSKAIVNALQSVVQYYPSQDLTGDVVINWPYPILIHHYQELADFRERVAQKDGTDLCVRERGAHEQVGLLLKFLDDSVMPDVLAETDRNKKGFYTFEHAWVALKPGITLLDQWRDSTDKLPRVIHSVEGGVFQNPRISWTVHYWDMRYDGRYLGRYLTQVGIEKFDGQNKWKHIEVGKLSEGTNLSEDVANQLRYGEIYWNLLRKQCRQYKGKTQKFPYNEVDGLVMTDLKSFYADGGYKPNLMETADCRNWTSDCKCPACKSKTTDKDKKMVSLFEDYNYIGLETTDTLTPHQYFLCHFEMESFVFRTRTWENLHVRHFFEPKFDEDLINHLVMESKRKRTLKSLAKSFARVDKHGDPLTRDPWTADFVKGKGHGLIFLLHGRPGVGKTCTAECIAAFTKRPLMVLTSSDIGTESATVETNLTKNFKTAKSWGAVLLIDEADVFMERRSTADLVRNSLVAGLRLTSHSGFLRALEFYDGILFLTTNRVGSFDDAFISRVHLQLYYPDFDDDQRRQVWQTFMDKLVKERGDYMRLNVDAKDYIRGSEMKALKWNGREIRNAFQTAVSLAEYDAEKGEDGKVMVTDEHLRAVVELSRDFKDYLNELHKGDEAKRAERKYERLDSYDTR</sequence>
<organism evidence="3 4">
    <name type="scientific">Anthostomella pinea</name>
    <dbReference type="NCBI Taxonomy" id="933095"/>
    <lineage>
        <taxon>Eukaryota</taxon>
        <taxon>Fungi</taxon>
        <taxon>Dikarya</taxon>
        <taxon>Ascomycota</taxon>
        <taxon>Pezizomycotina</taxon>
        <taxon>Sordariomycetes</taxon>
        <taxon>Xylariomycetidae</taxon>
        <taxon>Xylariales</taxon>
        <taxon>Xylariaceae</taxon>
        <taxon>Anthostomella</taxon>
    </lineage>
</organism>
<dbReference type="InterPro" id="IPR056599">
    <property type="entry name" value="AAA_lid_fung"/>
</dbReference>
<dbReference type="PANTHER" id="PTHR46411:SF4">
    <property type="entry name" value="AAA+ ATPASE DOMAIN-CONTAINING PROTEIN"/>
    <property type="match status" value="1"/>
</dbReference>